<feature type="region of interest" description="Disordered" evidence="1">
    <location>
        <begin position="202"/>
        <end position="224"/>
    </location>
</feature>
<evidence type="ECO:0000313" key="3">
    <source>
        <dbReference type="Proteomes" id="UP000001396"/>
    </source>
</evidence>
<sequence length="224" mass="25997">MAICDKRYSIGFLVNDEDPIPTQRHQAIPRNKPASPKRSTKSKDSNRLWSEKDIEYLLNKITPDILEFLAPNEKETLWHNVADRLDRTVIAIQKKYYKLIQSGILLPKSSRESLTHLNRKLKIKSNNYRKLGNKHQASVFTEYPSVLLSNQASTFNNCTNTTNATQMKQISQPIYISQSQKHLNQQYQDNFYNELTADIDNQELPHPQSSRSSSPFFEHLTTFQ</sequence>
<feature type="compositionally biased region" description="Polar residues" evidence="1">
    <location>
        <begin position="207"/>
        <end position="224"/>
    </location>
</feature>
<dbReference type="EMBL" id="ADBJ01000047">
    <property type="protein sequence ID" value="EFA76298.1"/>
    <property type="molecule type" value="Genomic_DNA"/>
</dbReference>
<comment type="caution">
    <text evidence="2">The sequence shown here is derived from an EMBL/GenBank/DDBJ whole genome shotgun (WGS) entry which is preliminary data.</text>
</comment>
<dbReference type="Proteomes" id="UP000001396">
    <property type="component" value="Unassembled WGS sequence"/>
</dbReference>
<dbReference type="AlphaFoldDB" id="D3BQ78"/>
<dbReference type="GeneID" id="31365532"/>
<protein>
    <submittedName>
        <fullName evidence="2">Uncharacterized protein</fullName>
    </submittedName>
</protein>
<proteinExistence type="predicted"/>
<evidence type="ECO:0000256" key="1">
    <source>
        <dbReference type="SAM" id="MobiDB-lite"/>
    </source>
</evidence>
<dbReference type="InParanoid" id="D3BQ78"/>
<organism evidence="2 3">
    <name type="scientific">Heterostelium pallidum (strain ATCC 26659 / Pp 5 / PN500)</name>
    <name type="common">Cellular slime mold</name>
    <name type="synonym">Polysphondylium pallidum</name>
    <dbReference type="NCBI Taxonomy" id="670386"/>
    <lineage>
        <taxon>Eukaryota</taxon>
        <taxon>Amoebozoa</taxon>
        <taxon>Evosea</taxon>
        <taxon>Eumycetozoa</taxon>
        <taxon>Dictyostelia</taxon>
        <taxon>Acytosteliales</taxon>
        <taxon>Acytosteliaceae</taxon>
        <taxon>Heterostelium</taxon>
    </lineage>
</organism>
<gene>
    <name evidence="2" type="ORF">PPL_10061</name>
</gene>
<dbReference type="RefSeq" id="XP_020428430.1">
    <property type="nucleotide sequence ID" value="XM_020580845.1"/>
</dbReference>
<feature type="region of interest" description="Disordered" evidence="1">
    <location>
        <begin position="21"/>
        <end position="46"/>
    </location>
</feature>
<reference evidence="2 3" key="1">
    <citation type="journal article" date="2011" name="Genome Res.">
        <title>Phylogeny-wide analysis of social amoeba genomes highlights ancient origins for complex intercellular communication.</title>
        <authorList>
            <person name="Heidel A.J."/>
            <person name="Lawal H.M."/>
            <person name="Felder M."/>
            <person name="Schilde C."/>
            <person name="Helps N.R."/>
            <person name="Tunggal B."/>
            <person name="Rivero F."/>
            <person name="John U."/>
            <person name="Schleicher M."/>
            <person name="Eichinger L."/>
            <person name="Platzer M."/>
            <person name="Noegel A.A."/>
            <person name="Schaap P."/>
            <person name="Gloeckner G."/>
        </authorList>
    </citation>
    <scope>NUCLEOTIDE SEQUENCE [LARGE SCALE GENOMIC DNA]</scope>
    <source>
        <strain evidence="3">ATCC 26659 / Pp 5 / PN500</strain>
    </source>
</reference>
<evidence type="ECO:0000313" key="2">
    <source>
        <dbReference type="EMBL" id="EFA76298.1"/>
    </source>
</evidence>
<name>D3BQ78_HETP5</name>
<accession>D3BQ78</accession>
<keyword evidence="3" id="KW-1185">Reference proteome</keyword>